<gene>
    <name evidence="1" type="ORF">SAMN05421810_10158</name>
</gene>
<accession>A0A1I5KA27</accession>
<protein>
    <submittedName>
        <fullName evidence="1">Uncharacterized protein</fullName>
    </submittedName>
</protein>
<evidence type="ECO:0000313" key="1">
    <source>
        <dbReference type="EMBL" id="SFO81838.1"/>
    </source>
</evidence>
<sequence length="159" mass="17862">MLAVRLPGWPPLTRERLGDPPTVEWLSIAPTGRVEVWTSDNLLGYAPAHDVWVQWQLIYDVYLLICPAGYGHIRDVRSVHSPHGTVMSPRRRADDDRTWPLNRVATGMAESLDVPLAGEPLYGTVAWLGELTKPDRLHVSLDNRRIERLGALAESLRAL</sequence>
<organism evidence="1 2">
    <name type="scientific">Amycolatopsis arida</name>
    <dbReference type="NCBI Taxonomy" id="587909"/>
    <lineage>
        <taxon>Bacteria</taxon>
        <taxon>Bacillati</taxon>
        <taxon>Actinomycetota</taxon>
        <taxon>Actinomycetes</taxon>
        <taxon>Pseudonocardiales</taxon>
        <taxon>Pseudonocardiaceae</taxon>
        <taxon>Amycolatopsis</taxon>
    </lineage>
</organism>
<reference evidence="2" key="1">
    <citation type="submission" date="2016-10" db="EMBL/GenBank/DDBJ databases">
        <authorList>
            <person name="Varghese N."/>
            <person name="Submissions S."/>
        </authorList>
    </citation>
    <scope>NUCLEOTIDE SEQUENCE [LARGE SCALE GENOMIC DNA]</scope>
    <source>
        <strain evidence="2">CGMCC 4.5579</strain>
    </source>
</reference>
<name>A0A1I5KA27_9PSEU</name>
<dbReference type="EMBL" id="FOWW01000001">
    <property type="protein sequence ID" value="SFO81838.1"/>
    <property type="molecule type" value="Genomic_DNA"/>
</dbReference>
<evidence type="ECO:0000313" key="2">
    <source>
        <dbReference type="Proteomes" id="UP000198727"/>
    </source>
</evidence>
<dbReference type="AlphaFoldDB" id="A0A1I5KA27"/>
<keyword evidence="2" id="KW-1185">Reference proteome</keyword>
<proteinExistence type="predicted"/>
<dbReference type="Proteomes" id="UP000198727">
    <property type="component" value="Unassembled WGS sequence"/>
</dbReference>